<dbReference type="Proteomes" id="UP000663833">
    <property type="component" value="Unassembled WGS sequence"/>
</dbReference>
<feature type="compositionally biased region" description="Polar residues" evidence="1">
    <location>
        <begin position="87"/>
        <end position="116"/>
    </location>
</feature>
<organism evidence="4 7">
    <name type="scientific">Rotaria socialis</name>
    <dbReference type="NCBI Taxonomy" id="392032"/>
    <lineage>
        <taxon>Eukaryota</taxon>
        <taxon>Metazoa</taxon>
        <taxon>Spiralia</taxon>
        <taxon>Gnathifera</taxon>
        <taxon>Rotifera</taxon>
        <taxon>Eurotatoria</taxon>
        <taxon>Bdelloidea</taxon>
        <taxon>Philodinida</taxon>
        <taxon>Philodinidae</taxon>
        <taxon>Rotaria</taxon>
    </lineage>
</organism>
<name>A0A817SVN8_9BILA</name>
<dbReference type="OrthoDB" id="10007626at2759"/>
<dbReference type="EMBL" id="CAJNYD010000879">
    <property type="protein sequence ID" value="CAF3303890.1"/>
    <property type="molecule type" value="Genomic_DNA"/>
</dbReference>
<feature type="transmembrane region" description="Helical" evidence="2">
    <location>
        <begin position="18"/>
        <end position="37"/>
    </location>
</feature>
<dbReference type="EMBL" id="CAJNYT010005011">
    <property type="protein sequence ID" value="CAF3707647.1"/>
    <property type="molecule type" value="Genomic_DNA"/>
</dbReference>
<dbReference type="Proteomes" id="UP000663872">
    <property type="component" value="Unassembled WGS sequence"/>
</dbReference>
<evidence type="ECO:0000256" key="2">
    <source>
        <dbReference type="SAM" id="Phobius"/>
    </source>
</evidence>
<reference evidence="4" key="1">
    <citation type="submission" date="2021-02" db="EMBL/GenBank/DDBJ databases">
        <authorList>
            <person name="Nowell W R."/>
        </authorList>
    </citation>
    <scope>NUCLEOTIDE SEQUENCE</scope>
</reference>
<dbReference type="AlphaFoldDB" id="A0A817SVN8"/>
<dbReference type="EMBL" id="CAJNXB010000392">
    <property type="protein sequence ID" value="CAF3047479.1"/>
    <property type="molecule type" value="Genomic_DNA"/>
</dbReference>
<evidence type="ECO:0000313" key="3">
    <source>
        <dbReference type="EMBL" id="CAF3047479.1"/>
    </source>
</evidence>
<dbReference type="EMBL" id="CAJNYV010001078">
    <property type="protein sequence ID" value="CAF3402313.1"/>
    <property type="molecule type" value="Genomic_DNA"/>
</dbReference>
<dbReference type="Proteomes" id="UP000663825">
    <property type="component" value="Unassembled WGS sequence"/>
</dbReference>
<keyword evidence="2" id="KW-0812">Transmembrane</keyword>
<evidence type="ECO:0000313" key="5">
    <source>
        <dbReference type="EMBL" id="CAF3402313.1"/>
    </source>
</evidence>
<sequence length="172" mass="19619">MYVGIYSILSLLSSSSSLFLYITDFPTGFLLLPYFLFKTLFMAVNNNGLNAPPKQMSDSWILVDDQDESEFVVIENEHDKQQKEPTPKSSPQSKRPLESNNKTNISQPLGSATNNKQHNKKRKWKVLYSLPSTGVQGNVNAATLDTYVMDQYEQLFDKRDLFSSQQRIITVK</sequence>
<feature type="region of interest" description="Disordered" evidence="1">
    <location>
        <begin position="74"/>
        <end position="121"/>
    </location>
</feature>
<accession>A0A817SVN8</accession>
<evidence type="ECO:0000313" key="4">
    <source>
        <dbReference type="EMBL" id="CAF3303890.1"/>
    </source>
</evidence>
<comment type="caution">
    <text evidence="4">The sequence shown here is derived from an EMBL/GenBank/DDBJ whole genome shotgun (WGS) entry which is preliminary data.</text>
</comment>
<evidence type="ECO:0000313" key="6">
    <source>
        <dbReference type="EMBL" id="CAF3707647.1"/>
    </source>
</evidence>
<protein>
    <submittedName>
        <fullName evidence="4">Uncharacterized protein</fullName>
    </submittedName>
</protein>
<feature type="compositionally biased region" description="Basic and acidic residues" evidence="1">
    <location>
        <begin position="75"/>
        <end position="86"/>
    </location>
</feature>
<evidence type="ECO:0000313" key="7">
    <source>
        <dbReference type="Proteomes" id="UP000663833"/>
    </source>
</evidence>
<gene>
    <name evidence="6" type="ORF">GRG538_LOCUS28782</name>
    <name evidence="5" type="ORF">KIK155_LOCUS8238</name>
    <name evidence="4" type="ORF">LUA448_LOCUS8325</name>
    <name evidence="3" type="ORF">TIS948_LOCUS3840</name>
</gene>
<keyword evidence="2" id="KW-0472">Membrane</keyword>
<proteinExistence type="predicted"/>
<dbReference type="Proteomes" id="UP000663865">
    <property type="component" value="Unassembled WGS sequence"/>
</dbReference>
<keyword evidence="2" id="KW-1133">Transmembrane helix</keyword>
<evidence type="ECO:0000256" key="1">
    <source>
        <dbReference type="SAM" id="MobiDB-lite"/>
    </source>
</evidence>